<gene>
    <name evidence="2" type="primary">NHX7</name>
    <name evidence="2" type="ORF">SPIL2461_LOCUS22360</name>
</gene>
<reference evidence="2" key="1">
    <citation type="submission" date="2021-02" db="EMBL/GenBank/DDBJ databases">
        <authorList>
            <person name="Dougan E. K."/>
            <person name="Rhodes N."/>
            <person name="Thang M."/>
            <person name="Chan C."/>
        </authorList>
    </citation>
    <scope>NUCLEOTIDE SEQUENCE</scope>
</reference>
<dbReference type="AlphaFoldDB" id="A0A812Y2H5"/>
<keyword evidence="1" id="KW-0472">Membrane</keyword>
<proteinExistence type="predicted"/>
<accession>A0A812Y2H5</accession>
<dbReference type="OrthoDB" id="441412at2759"/>
<evidence type="ECO:0000256" key="1">
    <source>
        <dbReference type="SAM" id="Phobius"/>
    </source>
</evidence>
<keyword evidence="1" id="KW-1133">Transmembrane helix</keyword>
<feature type="transmembrane region" description="Helical" evidence="1">
    <location>
        <begin position="63"/>
        <end position="85"/>
    </location>
</feature>
<protein>
    <submittedName>
        <fullName evidence="2">NHX7 protein</fullName>
    </submittedName>
</protein>
<sequence length="172" mass="19032">MTPALMICDRQNCPLQAVANVKLTREEGVVMVWSGLRGAIGLLMAVLLDQETSITDLEGSQVLFHISGFATLTLLINGTFAPVVLRKLGMMVTVEEKEKMLDEVRNAVVQRSKSQMQEVMNEAPAPESVIQGVDKGGARDMAEEDGAFVDGGTWEERSRSWLESWVFGFRER</sequence>
<comment type="caution">
    <text evidence="2">The sequence shown here is derived from an EMBL/GenBank/DDBJ whole genome shotgun (WGS) entry which is preliminary data.</text>
</comment>
<keyword evidence="3" id="KW-1185">Reference proteome</keyword>
<organism evidence="2 3">
    <name type="scientific">Symbiodinium pilosum</name>
    <name type="common">Dinoflagellate</name>
    <dbReference type="NCBI Taxonomy" id="2952"/>
    <lineage>
        <taxon>Eukaryota</taxon>
        <taxon>Sar</taxon>
        <taxon>Alveolata</taxon>
        <taxon>Dinophyceae</taxon>
        <taxon>Suessiales</taxon>
        <taxon>Symbiodiniaceae</taxon>
        <taxon>Symbiodinium</taxon>
    </lineage>
</organism>
<name>A0A812Y2H5_SYMPI</name>
<feature type="transmembrane region" description="Helical" evidence="1">
    <location>
        <begin position="29"/>
        <end position="48"/>
    </location>
</feature>
<evidence type="ECO:0000313" key="2">
    <source>
        <dbReference type="EMBL" id="CAE7764032.1"/>
    </source>
</evidence>
<dbReference type="Proteomes" id="UP000649617">
    <property type="component" value="Unassembled WGS sequence"/>
</dbReference>
<dbReference type="EMBL" id="CAJNIZ010047193">
    <property type="protein sequence ID" value="CAE7764032.1"/>
    <property type="molecule type" value="Genomic_DNA"/>
</dbReference>
<evidence type="ECO:0000313" key="3">
    <source>
        <dbReference type="Proteomes" id="UP000649617"/>
    </source>
</evidence>
<keyword evidence="1" id="KW-0812">Transmembrane</keyword>